<organism evidence="3">
    <name type="scientific">Tanacetum cinerariifolium</name>
    <name type="common">Dalmatian daisy</name>
    <name type="synonym">Chrysanthemum cinerariifolium</name>
    <dbReference type="NCBI Taxonomy" id="118510"/>
    <lineage>
        <taxon>Eukaryota</taxon>
        <taxon>Viridiplantae</taxon>
        <taxon>Streptophyta</taxon>
        <taxon>Embryophyta</taxon>
        <taxon>Tracheophyta</taxon>
        <taxon>Spermatophyta</taxon>
        <taxon>Magnoliopsida</taxon>
        <taxon>eudicotyledons</taxon>
        <taxon>Gunneridae</taxon>
        <taxon>Pentapetalae</taxon>
        <taxon>asterids</taxon>
        <taxon>campanulids</taxon>
        <taxon>Asterales</taxon>
        <taxon>Asteraceae</taxon>
        <taxon>Asteroideae</taxon>
        <taxon>Anthemideae</taxon>
        <taxon>Anthemidinae</taxon>
        <taxon>Tanacetum</taxon>
    </lineage>
</organism>
<feature type="compositionally biased region" description="Low complexity" evidence="2">
    <location>
        <begin position="85"/>
        <end position="96"/>
    </location>
</feature>
<accession>A0A699GWU8</accession>
<evidence type="ECO:0000256" key="2">
    <source>
        <dbReference type="SAM" id="MobiDB-lite"/>
    </source>
</evidence>
<feature type="coiled-coil region" evidence="1">
    <location>
        <begin position="175"/>
        <end position="224"/>
    </location>
</feature>
<gene>
    <name evidence="3" type="ORF">Tci_248303</name>
</gene>
<feature type="compositionally biased region" description="Basic and acidic residues" evidence="2">
    <location>
        <begin position="31"/>
        <end position="40"/>
    </location>
</feature>
<dbReference type="AlphaFoldDB" id="A0A699GWU8"/>
<feature type="region of interest" description="Disordered" evidence="2">
    <location>
        <begin position="1"/>
        <end position="120"/>
    </location>
</feature>
<sequence>MAEDATLPAAPTPLSPNYVPTSPDYTSDSDSDSKTFKEDPQEAYPDESSEEDPLVDDLSNEDTIEAGGPLQAHEITARPCKRYRSPPSSSSTLSSPSPSPLPSRKRCRSPSLPPPPPLPPALLLPCKRFRMTLSHQETNNETTIEAIIPSRLHKKSQALTGEPIHHSIPLLAARLVRHENQIEEIQGHLKEILVESIKSVEHEIETVRERVEAAEQQIEVLHESLGITRDMIVKSQIRIEDAKAHLHESEFKETGLRARLRRLED</sequence>
<protein>
    <submittedName>
        <fullName evidence="3">Uncharacterized protein</fullName>
    </submittedName>
</protein>
<evidence type="ECO:0000313" key="3">
    <source>
        <dbReference type="EMBL" id="GEW76327.1"/>
    </source>
</evidence>
<evidence type="ECO:0000256" key="1">
    <source>
        <dbReference type="SAM" id="Coils"/>
    </source>
</evidence>
<proteinExistence type="predicted"/>
<keyword evidence="1" id="KW-0175">Coiled coil</keyword>
<feature type="compositionally biased region" description="Pro residues" evidence="2">
    <location>
        <begin position="111"/>
        <end position="120"/>
    </location>
</feature>
<reference evidence="3" key="1">
    <citation type="journal article" date="2019" name="Sci. Rep.">
        <title>Draft genome of Tanacetum cinerariifolium, the natural source of mosquito coil.</title>
        <authorList>
            <person name="Yamashiro T."/>
            <person name="Shiraishi A."/>
            <person name="Satake H."/>
            <person name="Nakayama K."/>
        </authorList>
    </citation>
    <scope>NUCLEOTIDE SEQUENCE</scope>
</reference>
<dbReference type="EMBL" id="BKCJ010072812">
    <property type="protein sequence ID" value="GEW76327.1"/>
    <property type="molecule type" value="Genomic_DNA"/>
</dbReference>
<feature type="compositionally biased region" description="Acidic residues" evidence="2">
    <location>
        <begin position="44"/>
        <end position="64"/>
    </location>
</feature>
<name>A0A699GWU8_TANCI</name>
<comment type="caution">
    <text evidence="3">The sequence shown here is derived from an EMBL/GenBank/DDBJ whole genome shotgun (WGS) entry which is preliminary data.</text>
</comment>